<proteinExistence type="predicted"/>
<sequence>MPFQITDGSKRLILASSANSLEPRHLDGDTHIYANDCTMSKNVRARNLNLHTSSFAVLSSDSTIDVSGEAGVANVQAGDKHADGESGHSVSNSSANFKAGQPVRVLSRGGKGANGYSRNDENGGDGGSGGNGGSIKLMYNDTFRVEYMATITHPDNLVKTIEDFHDGYAIDRILSALDLASARFAASIKSLMGYDSGRYGVAATGPPRGWQQQVGRPYGLGFDQVAMTLRDAGNHYFLGSRQSLTRCAHTLRVMIDRLDFLDHLKTDDALFKAYATGETNLFILPSGTSKPKSIVSLKHSLWQARGYLARMGKNLDIYCHAPTWVPRGSYTFCKQQLDAAVDGFSEIVSNYFECQSSVSDQAKKRETEQDTTAELIRSYSPLLGLKRKAPKAEIEKVRPDIKTHFDVSFSDFIDAAAQMAFATGLSVAIVQGARLYYDAKTTMPDGSSIKKYASYL</sequence>
<feature type="region of interest" description="Disordered" evidence="1">
    <location>
        <begin position="101"/>
        <end position="131"/>
    </location>
</feature>
<evidence type="ECO:0000313" key="3">
    <source>
        <dbReference type="Proteomes" id="UP001285441"/>
    </source>
</evidence>
<reference evidence="2" key="2">
    <citation type="submission" date="2023-06" db="EMBL/GenBank/DDBJ databases">
        <authorList>
            <consortium name="Lawrence Berkeley National Laboratory"/>
            <person name="Haridas S."/>
            <person name="Hensen N."/>
            <person name="Bonometti L."/>
            <person name="Westerberg I."/>
            <person name="Brannstrom I.O."/>
            <person name="Guillou S."/>
            <person name="Cros-Aarteil S."/>
            <person name="Calhoun S."/>
            <person name="Kuo A."/>
            <person name="Mondo S."/>
            <person name="Pangilinan J."/>
            <person name="Riley R."/>
            <person name="LaButti K."/>
            <person name="Andreopoulos B."/>
            <person name="Lipzen A."/>
            <person name="Chen C."/>
            <person name="Yanf M."/>
            <person name="Daum C."/>
            <person name="Ng V."/>
            <person name="Clum A."/>
            <person name="Steindorff A."/>
            <person name="Ohm R."/>
            <person name="Martin F."/>
            <person name="Silar P."/>
            <person name="Natvig D."/>
            <person name="Lalanne C."/>
            <person name="Gautier V."/>
            <person name="Ament-velasquez S.L."/>
            <person name="Kruys A."/>
            <person name="Hutchinson M.I."/>
            <person name="Powell A.J."/>
            <person name="Barry K."/>
            <person name="Miller A.N."/>
            <person name="Grigoriev I.V."/>
            <person name="Debuchy R."/>
            <person name="Gladieux P."/>
            <person name="Thoren M.H."/>
            <person name="Johannesson H."/>
        </authorList>
    </citation>
    <scope>NUCLEOTIDE SEQUENCE</scope>
    <source>
        <strain evidence="2">CBS 232.78</strain>
    </source>
</reference>
<dbReference type="AlphaFoldDB" id="A0AAE0NSC8"/>
<evidence type="ECO:0000313" key="2">
    <source>
        <dbReference type="EMBL" id="KAK3386802.1"/>
    </source>
</evidence>
<name>A0AAE0NSC8_9PEZI</name>
<comment type="caution">
    <text evidence="2">The sequence shown here is derived from an EMBL/GenBank/DDBJ whole genome shotgun (WGS) entry which is preliminary data.</text>
</comment>
<reference evidence="2" key="1">
    <citation type="journal article" date="2023" name="Mol. Phylogenet. Evol.">
        <title>Genome-scale phylogeny and comparative genomics of the fungal order Sordariales.</title>
        <authorList>
            <person name="Hensen N."/>
            <person name="Bonometti L."/>
            <person name="Westerberg I."/>
            <person name="Brannstrom I.O."/>
            <person name="Guillou S."/>
            <person name="Cros-Aarteil S."/>
            <person name="Calhoun S."/>
            <person name="Haridas S."/>
            <person name="Kuo A."/>
            <person name="Mondo S."/>
            <person name="Pangilinan J."/>
            <person name="Riley R."/>
            <person name="LaButti K."/>
            <person name="Andreopoulos B."/>
            <person name="Lipzen A."/>
            <person name="Chen C."/>
            <person name="Yan M."/>
            <person name="Daum C."/>
            <person name="Ng V."/>
            <person name="Clum A."/>
            <person name="Steindorff A."/>
            <person name="Ohm R.A."/>
            <person name="Martin F."/>
            <person name="Silar P."/>
            <person name="Natvig D.O."/>
            <person name="Lalanne C."/>
            <person name="Gautier V."/>
            <person name="Ament-Velasquez S.L."/>
            <person name="Kruys A."/>
            <person name="Hutchinson M.I."/>
            <person name="Powell A.J."/>
            <person name="Barry K."/>
            <person name="Miller A.N."/>
            <person name="Grigoriev I.V."/>
            <person name="Debuchy R."/>
            <person name="Gladieux P."/>
            <person name="Hiltunen Thoren M."/>
            <person name="Johannesson H."/>
        </authorList>
    </citation>
    <scope>NUCLEOTIDE SEQUENCE</scope>
    <source>
        <strain evidence="2">CBS 232.78</strain>
    </source>
</reference>
<protein>
    <submittedName>
        <fullName evidence="2">Uncharacterized protein</fullName>
    </submittedName>
</protein>
<organism evidence="2 3">
    <name type="scientific">Podospora didyma</name>
    <dbReference type="NCBI Taxonomy" id="330526"/>
    <lineage>
        <taxon>Eukaryota</taxon>
        <taxon>Fungi</taxon>
        <taxon>Dikarya</taxon>
        <taxon>Ascomycota</taxon>
        <taxon>Pezizomycotina</taxon>
        <taxon>Sordariomycetes</taxon>
        <taxon>Sordariomycetidae</taxon>
        <taxon>Sordariales</taxon>
        <taxon>Podosporaceae</taxon>
        <taxon>Podospora</taxon>
    </lineage>
</organism>
<dbReference type="Proteomes" id="UP001285441">
    <property type="component" value="Unassembled WGS sequence"/>
</dbReference>
<keyword evidence="3" id="KW-1185">Reference proteome</keyword>
<accession>A0AAE0NSC8</accession>
<evidence type="ECO:0000256" key="1">
    <source>
        <dbReference type="SAM" id="MobiDB-lite"/>
    </source>
</evidence>
<dbReference type="EMBL" id="JAULSW010000003">
    <property type="protein sequence ID" value="KAK3386802.1"/>
    <property type="molecule type" value="Genomic_DNA"/>
</dbReference>
<gene>
    <name evidence="2" type="ORF">B0H63DRAFT_540887</name>
</gene>